<dbReference type="SUPFAM" id="SSF143503">
    <property type="entry name" value="PUG domain-like"/>
    <property type="match status" value="1"/>
</dbReference>
<dbReference type="SMART" id="SM00165">
    <property type="entry name" value="UBA"/>
    <property type="match status" value="1"/>
</dbReference>
<dbReference type="RefSeq" id="XP_005646180.1">
    <property type="nucleotide sequence ID" value="XM_005646123.1"/>
</dbReference>
<dbReference type="GeneID" id="17039620"/>
<dbReference type="InterPro" id="IPR018997">
    <property type="entry name" value="PUB_domain"/>
</dbReference>
<dbReference type="EMBL" id="AGSI01000012">
    <property type="protein sequence ID" value="EIE21636.1"/>
    <property type="molecule type" value="Genomic_DNA"/>
</dbReference>
<evidence type="ECO:0000259" key="2">
    <source>
        <dbReference type="PROSITE" id="PS50030"/>
    </source>
</evidence>
<dbReference type="InterPro" id="IPR009060">
    <property type="entry name" value="UBA-like_sf"/>
</dbReference>
<name>I0YTB7_COCSC</name>
<comment type="caution">
    <text evidence="3">The sequence shown here is derived from an EMBL/GenBank/DDBJ whole genome shotgun (WGS) entry which is preliminary data.</text>
</comment>
<dbReference type="PANTHER" id="PTHR46713:SF1">
    <property type="entry name" value="F13M7.16 PROTEIN"/>
    <property type="match status" value="1"/>
</dbReference>
<dbReference type="STRING" id="574566.I0YTB7"/>
<dbReference type="InterPro" id="IPR036339">
    <property type="entry name" value="PUB-like_dom_sf"/>
</dbReference>
<dbReference type="SMART" id="SM00580">
    <property type="entry name" value="PUG"/>
    <property type="match status" value="1"/>
</dbReference>
<dbReference type="PROSITE" id="PS00028">
    <property type="entry name" value="ZINC_FINGER_C2H2_1"/>
    <property type="match status" value="1"/>
</dbReference>
<dbReference type="PROSITE" id="PS50030">
    <property type="entry name" value="UBA"/>
    <property type="match status" value="1"/>
</dbReference>
<evidence type="ECO:0000313" key="3">
    <source>
        <dbReference type="EMBL" id="EIE21636.1"/>
    </source>
</evidence>
<feature type="region of interest" description="Disordered" evidence="1">
    <location>
        <begin position="166"/>
        <end position="212"/>
    </location>
</feature>
<dbReference type="AlphaFoldDB" id="I0YTB7"/>
<feature type="domain" description="UBA" evidence="2">
    <location>
        <begin position="118"/>
        <end position="159"/>
    </location>
</feature>
<dbReference type="PANTHER" id="PTHR46713">
    <property type="entry name" value="F13M7.16 PROTEIN"/>
    <property type="match status" value="1"/>
</dbReference>
<reference evidence="3 4" key="1">
    <citation type="journal article" date="2012" name="Genome Biol.">
        <title>The genome of the polar eukaryotic microalga coccomyxa subellipsoidea reveals traits of cold adaptation.</title>
        <authorList>
            <person name="Blanc G."/>
            <person name="Agarkova I."/>
            <person name="Grimwood J."/>
            <person name="Kuo A."/>
            <person name="Brueggeman A."/>
            <person name="Dunigan D."/>
            <person name="Gurnon J."/>
            <person name="Ladunga I."/>
            <person name="Lindquist E."/>
            <person name="Lucas S."/>
            <person name="Pangilinan J."/>
            <person name="Proschold T."/>
            <person name="Salamov A."/>
            <person name="Schmutz J."/>
            <person name="Weeks D."/>
            <person name="Yamada T."/>
            <person name="Claverie J.M."/>
            <person name="Grigoriev I."/>
            <person name="Van Etten J."/>
            <person name="Lomsadze A."/>
            <person name="Borodovsky M."/>
        </authorList>
    </citation>
    <scope>NUCLEOTIDE SEQUENCE [LARGE SCALE GENOMIC DNA]</scope>
    <source>
        <strain evidence="3 4">C-169</strain>
    </source>
</reference>
<dbReference type="Proteomes" id="UP000007264">
    <property type="component" value="Unassembled WGS sequence"/>
</dbReference>
<dbReference type="Gene3D" id="1.20.58.2190">
    <property type="match status" value="1"/>
</dbReference>
<dbReference type="InterPro" id="IPR015940">
    <property type="entry name" value="UBA"/>
</dbReference>
<feature type="region of interest" description="Disordered" evidence="1">
    <location>
        <begin position="91"/>
        <end position="111"/>
    </location>
</feature>
<feature type="compositionally biased region" description="Basic and acidic residues" evidence="1">
    <location>
        <begin position="174"/>
        <end position="212"/>
    </location>
</feature>
<accession>I0YTB7</accession>
<dbReference type="Pfam" id="PF09409">
    <property type="entry name" value="PUB"/>
    <property type="match status" value="1"/>
</dbReference>
<evidence type="ECO:0000313" key="4">
    <source>
        <dbReference type="Proteomes" id="UP000007264"/>
    </source>
</evidence>
<protein>
    <recommendedName>
        <fullName evidence="2">UBA domain-containing protein</fullName>
    </recommendedName>
</protein>
<sequence length="424" mass="47526">MALSLVCKDCNAQLRSVAEATQHNEATGHANFEESTESVLNLVCSTCGKPCRSTTEQELHTKRTGHTTFQDKTDEAVPMDTETQMKEAAAALKEEEQGGSKAEAPASSGEDDVLVEPTVNADLLQQLQDMGFPKNRSVRALHSTGTDNIEQAVSWIVEHEEDADLDTPLLIPQKDNKEDKPKLSPEEAKKQAEEVLRKAREKREREDRELEKVREAEARRATKELMAAQRQEEELRLKRNIEDRAREKAEEARAREKIRVKLEEDRRERRRKLGLPEELSEEEKAAEAAKKAEAAKAKVSRALPVKPIALITQLRDVLVGMKKAYANEDERVKACWATLLKYCGNIVRDPNEEKFRKIRLSNAAFQTRVGSVEGSLRFLELLGFDKDAGGEFIVMPRDKVSVETLNAAGGELNNALTNPFFGAL</sequence>
<keyword evidence="4" id="KW-1185">Reference proteome</keyword>
<dbReference type="Pfam" id="PF22562">
    <property type="entry name" value="UBA_7"/>
    <property type="match status" value="1"/>
</dbReference>
<gene>
    <name evidence="3" type="ORF">COCSUDRAFT_30128</name>
</gene>
<dbReference type="CDD" id="cd14290">
    <property type="entry name" value="UBA_PUB_plant"/>
    <property type="match status" value="1"/>
</dbReference>
<dbReference type="Pfam" id="PF24560">
    <property type="entry name" value="zf-C2H2_OTU1_C"/>
    <property type="match status" value="1"/>
</dbReference>
<organism evidence="3 4">
    <name type="scientific">Coccomyxa subellipsoidea (strain C-169)</name>
    <name type="common">Green microalga</name>
    <dbReference type="NCBI Taxonomy" id="574566"/>
    <lineage>
        <taxon>Eukaryota</taxon>
        <taxon>Viridiplantae</taxon>
        <taxon>Chlorophyta</taxon>
        <taxon>core chlorophytes</taxon>
        <taxon>Trebouxiophyceae</taxon>
        <taxon>Trebouxiophyceae incertae sedis</taxon>
        <taxon>Coccomyxaceae</taxon>
        <taxon>Coccomyxa</taxon>
        <taxon>Coccomyxa subellipsoidea</taxon>
    </lineage>
</organism>
<dbReference type="eggNOG" id="KOG2699">
    <property type="taxonomic scope" value="Eukaryota"/>
</dbReference>
<evidence type="ECO:0000256" key="1">
    <source>
        <dbReference type="SAM" id="MobiDB-lite"/>
    </source>
</evidence>
<proteinExistence type="predicted"/>
<dbReference type="SUPFAM" id="SSF46934">
    <property type="entry name" value="UBA-like"/>
    <property type="match status" value="1"/>
</dbReference>
<dbReference type="OrthoDB" id="435269at2759"/>
<dbReference type="Gene3D" id="1.10.8.10">
    <property type="entry name" value="DNA helicase RuvA subunit, C-terminal domain"/>
    <property type="match status" value="1"/>
</dbReference>
<dbReference type="InterPro" id="IPR013087">
    <property type="entry name" value="Znf_C2H2_type"/>
</dbReference>
<dbReference type="KEGG" id="csl:COCSUDRAFT_30128"/>
<dbReference type="InterPro" id="IPR057766">
    <property type="entry name" value="Znf-C2H2_OTU1-like_C"/>
</dbReference>